<dbReference type="KEGG" id="whr:OG579_11500"/>
<protein>
    <recommendedName>
        <fullName evidence="3">EVE domain-containing protein</fullName>
    </recommendedName>
</protein>
<name>A0AAU4JX86_9NOCA</name>
<dbReference type="AlphaFoldDB" id="A0AAU4JX86"/>
<reference evidence="1 2" key="1">
    <citation type="submission" date="2022-10" db="EMBL/GenBank/DDBJ databases">
        <title>The complete genomes of actinobacterial strains from the NBC collection.</title>
        <authorList>
            <person name="Joergensen T.S."/>
            <person name="Alvarez Arevalo M."/>
            <person name="Sterndorff E.B."/>
            <person name="Faurdal D."/>
            <person name="Vuksanovic O."/>
            <person name="Mourched A.-S."/>
            <person name="Charusanti P."/>
            <person name="Shaw S."/>
            <person name="Blin K."/>
            <person name="Weber T."/>
        </authorList>
    </citation>
    <scope>NUCLEOTIDE SEQUENCE [LARGE SCALE GENOMIC DNA]</scope>
    <source>
        <strain evidence="1 2">NBC_00319</strain>
    </source>
</reference>
<evidence type="ECO:0000313" key="2">
    <source>
        <dbReference type="Proteomes" id="UP001432128"/>
    </source>
</evidence>
<proteinExistence type="predicted"/>
<sequence length="160" mass="17351">MAARKVAESSLGAWVFTVNGARWDSVVEIASQGGRLTTRCVAANYRKDVMAARQRALLWVSGPPHGPRPRGIAGLGWITGPSEIDPENDSDEPSWLAHTDIRLLADAERVRATDLGEIPGVAGMEILRLPQASNPSWVTRAEMALIEPLLPEWPDPPRAA</sequence>
<accession>A0AAU4JX86</accession>
<dbReference type="RefSeq" id="WP_328856039.1">
    <property type="nucleotide sequence ID" value="NZ_CP108021.1"/>
</dbReference>
<evidence type="ECO:0000313" key="1">
    <source>
        <dbReference type="EMBL" id="WUM18381.1"/>
    </source>
</evidence>
<gene>
    <name evidence="1" type="ORF">OG579_11500</name>
</gene>
<dbReference type="EMBL" id="CP108021">
    <property type="protein sequence ID" value="WUM18381.1"/>
    <property type="molecule type" value="Genomic_DNA"/>
</dbReference>
<organism evidence="1 2">
    <name type="scientific">Williamsia herbipolensis</name>
    <dbReference type="NCBI Taxonomy" id="1603258"/>
    <lineage>
        <taxon>Bacteria</taxon>
        <taxon>Bacillati</taxon>
        <taxon>Actinomycetota</taxon>
        <taxon>Actinomycetes</taxon>
        <taxon>Mycobacteriales</taxon>
        <taxon>Nocardiaceae</taxon>
        <taxon>Williamsia</taxon>
    </lineage>
</organism>
<keyword evidence="2" id="KW-1185">Reference proteome</keyword>
<evidence type="ECO:0008006" key="3">
    <source>
        <dbReference type="Google" id="ProtNLM"/>
    </source>
</evidence>
<dbReference type="Proteomes" id="UP001432128">
    <property type="component" value="Chromosome"/>
</dbReference>